<dbReference type="AlphaFoldDB" id="A0A3B1A0S9"/>
<keyword evidence="1" id="KW-1133">Transmembrane helix</keyword>
<feature type="transmembrane region" description="Helical" evidence="1">
    <location>
        <begin position="5"/>
        <end position="24"/>
    </location>
</feature>
<name>A0A3B1A0S9_9ZZZZ</name>
<protein>
    <submittedName>
        <fullName evidence="2">Uncharacterized protein</fullName>
    </submittedName>
</protein>
<sequence length="326" mass="37090">MEILVCFLIIPAIMFMAALVAIYQHGLIAVALWSVLGALYAGVIFQLFKGFGDPLGRTHSFEWLEFFRDSFSALVLITITLMIYYAAVHFLKSGSYLFASFFLILTLMFPLTFVLTDGFSPSKFKNLIVSLDKKNPFKQTYEKSDKALKAAFNDGMNDKKSIRPFVKISTKIAKSSPYAKRFSFQFANYSTKILISRTKNKDYGAAKKIVNNYIDNILPFSEYHQKTNDLASNALVLSVLSNDQKLGQKVMDELLGPHVETNTIKNEILLFNLACYYALKRQKGKMLDFIARALSHGKKAEQFLSDSDFEYYWEDKEFIALLQSGK</sequence>
<feature type="transmembrane region" description="Helical" evidence="1">
    <location>
        <begin position="71"/>
        <end position="90"/>
    </location>
</feature>
<keyword evidence="1" id="KW-0812">Transmembrane</keyword>
<dbReference type="EMBL" id="UOFP01000180">
    <property type="protein sequence ID" value="VAW87344.1"/>
    <property type="molecule type" value="Genomic_DNA"/>
</dbReference>
<accession>A0A3B1A0S9</accession>
<evidence type="ECO:0000313" key="2">
    <source>
        <dbReference type="EMBL" id="VAW87344.1"/>
    </source>
</evidence>
<gene>
    <name evidence="2" type="ORF">MNBD_GAMMA18-280</name>
</gene>
<organism evidence="2">
    <name type="scientific">hydrothermal vent metagenome</name>
    <dbReference type="NCBI Taxonomy" id="652676"/>
    <lineage>
        <taxon>unclassified sequences</taxon>
        <taxon>metagenomes</taxon>
        <taxon>ecological metagenomes</taxon>
    </lineage>
</organism>
<evidence type="ECO:0000256" key="1">
    <source>
        <dbReference type="SAM" id="Phobius"/>
    </source>
</evidence>
<keyword evidence="1" id="KW-0472">Membrane</keyword>
<dbReference type="NCBIfam" id="NF047558">
    <property type="entry name" value="TPR_END_plus"/>
    <property type="match status" value="1"/>
</dbReference>
<feature type="transmembrane region" description="Helical" evidence="1">
    <location>
        <begin position="30"/>
        <end position="51"/>
    </location>
</feature>
<reference evidence="2" key="1">
    <citation type="submission" date="2018-06" db="EMBL/GenBank/DDBJ databases">
        <authorList>
            <person name="Zhirakovskaya E."/>
        </authorList>
    </citation>
    <scope>NUCLEOTIDE SEQUENCE</scope>
</reference>
<feature type="transmembrane region" description="Helical" evidence="1">
    <location>
        <begin position="96"/>
        <end position="115"/>
    </location>
</feature>
<proteinExistence type="predicted"/>